<dbReference type="Gene3D" id="1.25.40.10">
    <property type="entry name" value="Tetratricopeptide repeat domain"/>
    <property type="match status" value="1"/>
</dbReference>
<organism evidence="3 4">
    <name type="scientific">Scheffersomyces spartinae</name>
    <dbReference type="NCBI Taxonomy" id="45513"/>
    <lineage>
        <taxon>Eukaryota</taxon>
        <taxon>Fungi</taxon>
        <taxon>Dikarya</taxon>
        <taxon>Ascomycota</taxon>
        <taxon>Saccharomycotina</taxon>
        <taxon>Pichiomycetes</taxon>
        <taxon>Debaryomycetaceae</taxon>
        <taxon>Scheffersomyces</taxon>
    </lineage>
</organism>
<dbReference type="GeneID" id="66118208"/>
<dbReference type="InterPro" id="IPR012677">
    <property type="entry name" value="Nucleotide-bd_a/b_plait_sf"/>
</dbReference>
<dbReference type="PANTHER" id="PTHR48034">
    <property type="entry name" value="TRANSFORMER-2 SEX-DETERMINING PROTEIN-RELATED"/>
    <property type="match status" value="1"/>
</dbReference>
<evidence type="ECO:0000313" key="4">
    <source>
        <dbReference type="Proteomes" id="UP000790833"/>
    </source>
</evidence>
<dbReference type="EMBL" id="JAHMUF010000008">
    <property type="protein sequence ID" value="KAG7194126.1"/>
    <property type="molecule type" value="Genomic_DNA"/>
</dbReference>
<dbReference type="SMART" id="SM00360">
    <property type="entry name" value="RRM"/>
    <property type="match status" value="2"/>
</dbReference>
<dbReference type="SUPFAM" id="SSF54928">
    <property type="entry name" value="RNA-binding domain, RBD"/>
    <property type="match status" value="2"/>
</dbReference>
<dbReference type="GO" id="GO:0003723">
    <property type="term" value="F:RNA binding"/>
    <property type="evidence" value="ECO:0007669"/>
    <property type="project" value="UniProtKB-UniRule"/>
</dbReference>
<dbReference type="Gene3D" id="3.30.70.330">
    <property type="match status" value="2"/>
</dbReference>
<reference evidence="3" key="1">
    <citation type="submission" date="2021-03" db="EMBL/GenBank/DDBJ databases">
        <authorList>
            <person name="Palmer J.M."/>
        </authorList>
    </citation>
    <scope>NUCLEOTIDE SEQUENCE</scope>
    <source>
        <strain evidence="3">ARV_011</strain>
    </source>
</reference>
<dbReference type="InterPro" id="IPR011990">
    <property type="entry name" value="TPR-like_helical_dom_sf"/>
</dbReference>
<proteinExistence type="predicted"/>
<dbReference type="InterPro" id="IPR050441">
    <property type="entry name" value="RBM"/>
</dbReference>
<dbReference type="RefSeq" id="XP_043049673.1">
    <property type="nucleotide sequence ID" value="XM_043195500.1"/>
</dbReference>
<keyword evidence="4" id="KW-1185">Reference proteome</keyword>
<dbReference type="Pfam" id="PF00076">
    <property type="entry name" value="RRM_1"/>
    <property type="match status" value="2"/>
</dbReference>
<dbReference type="InterPro" id="IPR000504">
    <property type="entry name" value="RRM_dom"/>
</dbReference>
<accession>A0A9P7V9X5</accession>
<gene>
    <name evidence="3" type="primary">PRP24</name>
    <name evidence="3" type="ORF">KQ657_004834</name>
</gene>
<sequence>MADTVNVDQNKDTALYMAVSPTLLYTPWLTLLRASRNPHALIEARMGQIRLQVLSKHELAECYKDAELADSWLDDALSCYVDKITECIRQSTPAIWLVDEDGNIEEDIEACQHPEKSRFYRYGRFHWLESHQTFNKVQQRFEDKSRSVDDWRNLFTTQLSTPHVHLDDTFSFYSSFVSQQYPQEEYATLMIDGNKLYKKTKHQMRYYETLEAQLKEDPKDIETWKTYIASVKKYQPEAVEVLFWRTSEYFEPGDSNWFKLWVFYLDLMKEEYFGDPKEEYMFLQFHRCFPNDPVTLGAYLLTVKDGHLILDLVYVRRAVMDYLVEVRSNYSYERWKFAAMVFLAFEVSRNNSIYYYGMKILSFLSKRPNYDDDTLVSFITKLIVGPTKGQFWSLLNASVEDDYGIDIVQQYVDINQEEDHVMMESRKRPRLDEDTTAVTGSSASTPFWVQVSNIPSTSDSLSSLINVEIFDLEYLDDKRSVAIFKVHGEPAFQSIMALNGTQYNGNTLLIEAYEQPTLWCSHYPDDLPKSELDSMFNEFGKVIKAVHPYMKKYSFYVFEDPKDASSAINSLNKKVLYSKDGKKKYTLAVHRASKAFNQSKEPLRDRQVFINRLNFVTTKESVTNVFLEFGNIEKIIMPTMEAEERETERNKGFAKIIYSNGSSANKALSMNGVELDGRRLAVTLDDGIRMEHTTTEHSTEHSTTEHSRSVIIMPFECSKQEAYTLIWNLVGPIELFTEYGQQSKAYLFKFGSREDAVNAQVKLKEAGLDSLKVVTEDEYNSMASHNMTSQPKRRLMVPTSVRRRAASK</sequence>
<keyword evidence="1" id="KW-0694">RNA-binding</keyword>
<evidence type="ECO:0000259" key="2">
    <source>
        <dbReference type="PROSITE" id="PS50102"/>
    </source>
</evidence>
<name>A0A9P7V9X5_9ASCO</name>
<evidence type="ECO:0000313" key="3">
    <source>
        <dbReference type="EMBL" id="KAG7194126.1"/>
    </source>
</evidence>
<dbReference type="Proteomes" id="UP000790833">
    <property type="component" value="Unassembled WGS sequence"/>
</dbReference>
<feature type="domain" description="RRM" evidence="2">
    <location>
        <begin position="606"/>
        <end position="687"/>
    </location>
</feature>
<dbReference type="PROSITE" id="PS50102">
    <property type="entry name" value="RRM"/>
    <property type="match status" value="2"/>
</dbReference>
<protein>
    <submittedName>
        <fullName evidence="3">Splicing factor</fullName>
    </submittedName>
</protein>
<feature type="domain" description="RRM" evidence="2">
    <location>
        <begin position="516"/>
        <end position="594"/>
    </location>
</feature>
<comment type="caution">
    <text evidence="3">The sequence shown here is derived from an EMBL/GenBank/DDBJ whole genome shotgun (WGS) entry which is preliminary data.</text>
</comment>
<evidence type="ECO:0000256" key="1">
    <source>
        <dbReference type="PROSITE-ProRule" id="PRU00176"/>
    </source>
</evidence>
<dbReference type="AlphaFoldDB" id="A0A9P7V9X5"/>
<dbReference type="InterPro" id="IPR035979">
    <property type="entry name" value="RBD_domain_sf"/>
</dbReference>
<dbReference type="OrthoDB" id="360390at2759"/>